<name>A0A0C3BP38_HEBCY</name>
<evidence type="ECO:0000313" key="3">
    <source>
        <dbReference type="EMBL" id="KIM38435.1"/>
    </source>
</evidence>
<sequence length="465" mass="51706">MPLHLLVPSLRRINAPSSSGSSQPHPMHAFLEPLLLTPRNTSNKYHTELPQILADGGGAGEMEETMMWYAVTHEKAGDDLVLPEDADGPWIDRKWKDAYLERMERREVQIQILLLMYKLSLPGPAPPPPGKKKKRRPIDIEMDPDPTTEDYLESYMDKLSTWQLVGALDRSTGNSKSKTDDRDWIQIFAEDVVEREFRTHLPDLCAILRSKVFPSSPFSDTEDDADHQSTAPTSRNVSPEPQPRALSRAPSTRTLSRAPSATASPSLTRVTASTNANRALARSRSRSLSVSLAQEQEQRDRLLYEAQPKKRILNREVSMSRVFKPKPAPSKPETKKPPPKVEPRARKVDLGVTLVEETPEKPRVLSASLSAAGGSLAFGQPKFGLFPTNGNGPVSEKLKSPLVPVNEEDDGEEEWMMDSSPDILLLNPSSKGRDATGDGEEDEDELMMATPSKPSRSSKGQKRRR</sequence>
<feature type="compositionally biased region" description="Polar residues" evidence="1">
    <location>
        <begin position="228"/>
        <end position="239"/>
    </location>
</feature>
<gene>
    <name evidence="3" type="ORF">M413DRAFT_447886</name>
</gene>
<reference evidence="3 4" key="1">
    <citation type="submission" date="2014-04" db="EMBL/GenBank/DDBJ databases">
        <authorList>
            <consortium name="DOE Joint Genome Institute"/>
            <person name="Kuo A."/>
            <person name="Gay G."/>
            <person name="Dore J."/>
            <person name="Kohler A."/>
            <person name="Nagy L.G."/>
            <person name="Floudas D."/>
            <person name="Copeland A."/>
            <person name="Barry K.W."/>
            <person name="Cichocki N."/>
            <person name="Veneault-Fourrey C."/>
            <person name="LaButti K."/>
            <person name="Lindquist E.A."/>
            <person name="Lipzen A."/>
            <person name="Lundell T."/>
            <person name="Morin E."/>
            <person name="Murat C."/>
            <person name="Sun H."/>
            <person name="Tunlid A."/>
            <person name="Henrissat B."/>
            <person name="Grigoriev I.V."/>
            <person name="Hibbett D.S."/>
            <person name="Martin F."/>
            <person name="Nordberg H.P."/>
            <person name="Cantor M.N."/>
            <person name="Hua S.X."/>
        </authorList>
    </citation>
    <scope>NUCLEOTIDE SEQUENCE [LARGE SCALE GENOMIC DNA]</scope>
    <source>
        <strain evidence="4">h7</strain>
    </source>
</reference>
<dbReference type="Pfam" id="PF08639">
    <property type="entry name" value="Sld3_STD"/>
    <property type="match status" value="1"/>
</dbReference>
<feature type="compositionally biased region" description="Basic and acidic residues" evidence="1">
    <location>
        <begin position="332"/>
        <end position="346"/>
    </location>
</feature>
<evidence type="ECO:0000259" key="2">
    <source>
        <dbReference type="Pfam" id="PF08639"/>
    </source>
</evidence>
<dbReference type="InterPro" id="IPR013948">
    <property type="entry name" value="DNA_replication_reg_Sld3_C"/>
</dbReference>
<feature type="compositionally biased region" description="Acidic residues" evidence="1">
    <location>
        <begin position="406"/>
        <end position="416"/>
    </location>
</feature>
<protein>
    <recommendedName>
        <fullName evidence="2">DNA replication regulator Sld3 C-terminal domain-containing protein</fullName>
    </recommendedName>
</protein>
<keyword evidence="4" id="KW-1185">Reference proteome</keyword>
<accession>A0A0C3BP38</accession>
<dbReference type="STRING" id="686832.A0A0C3BP38"/>
<feature type="region of interest" description="Disordered" evidence="1">
    <location>
        <begin position="315"/>
        <end position="346"/>
    </location>
</feature>
<evidence type="ECO:0000256" key="1">
    <source>
        <dbReference type="SAM" id="MobiDB-lite"/>
    </source>
</evidence>
<dbReference type="Gene3D" id="1.20.58.2130">
    <property type="match status" value="1"/>
</dbReference>
<feature type="region of interest" description="Disordered" evidence="1">
    <location>
        <begin position="124"/>
        <end position="147"/>
    </location>
</feature>
<feature type="compositionally biased region" description="Acidic residues" evidence="1">
    <location>
        <begin position="437"/>
        <end position="446"/>
    </location>
</feature>
<feature type="compositionally biased region" description="Polar residues" evidence="1">
    <location>
        <begin position="249"/>
        <end position="270"/>
    </location>
</feature>
<feature type="region of interest" description="Disordered" evidence="1">
    <location>
        <begin position="216"/>
        <end position="298"/>
    </location>
</feature>
<organism evidence="3 4">
    <name type="scientific">Hebeloma cylindrosporum</name>
    <dbReference type="NCBI Taxonomy" id="76867"/>
    <lineage>
        <taxon>Eukaryota</taxon>
        <taxon>Fungi</taxon>
        <taxon>Dikarya</taxon>
        <taxon>Basidiomycota</taxon>
        <taxon>Agaricomycotina</taxon>
        <taxon>Agaricomycetes</taxon>
        <taxon>Agaricomycetidae</taxon>
        <taxon>Agaricales</taxon>
        <taxon>Agaricineae</taxon>
        <taxon>Hymenogastraceae</taxon>
        <taxon>Hebeloma</taxon>
    </lineage>
</organism>
<reference evidence="4" key="2">
    <citation type="submission" date="2015-01" db="EMBL/GenBank/DDBJ databases">
        <title>Evolutionary Origins and Diversification of the Mycorrhizal Mutualists.</title>
        <authorList>
            <consortium name="DOE Joint Genome Institute"/>
            <consortium name="Mycorrhizal Genomics Consortium"/>
            <person name="Kohler A."/>
            <person name="Kuo A."/>
            <person name="Nagy L.G."/>
            <person name="Floudas D."/>
            <person name="Copeland A."/>
            <person name="Barry K.W."/>
            <person name="Cichocki N."/>
            <person name="Veneault-Fourrey C."/>
            <person name="LaButti K."/>
            <person name="Lindquist E.A."/>
            <person name="Lipzen A."/>
            <person name="Lundell T."/>
            <person name="Morin E."/>
            <person name="Murat C."/>
            <person name="Riley R."/>
            <person name="Ohm R."/>
            <person name="Sun H."/>
            <person name="Tunlid A."/>
            <person name="Henrissat B."/>
            <person name="Grigoriev I.V."/>
            <person name="Hibbett D.S."/>
            <person name="Martin F."/>
        </authorList>
    </citation>
    <scope>NUCLEOTIDE SEQUENCE [LARGE SCALE GENOMIC DNA]</scope>
    <source>
        <strain evidence="4">h7</strain>
    </source>
</reference>
<proteinExistence type="predicted"/>
<feature type="compositionally biased region" description="Low complexity" evidence="1">
    <location>
        <begin position="271"/>
        <end position="289"/>
    </location>
</feature>
<dbReference type="HOGENOM" id="CLU_032496_0_0_1"/>
<feature type="region of interest" description="Disordered" evidence="1">
    <location>
        <begin position="386"/>
        <end position="465"/>
    </location>
</feature>
<dbReference type="AlphaFoldDB" id="A0A0C3BP38"/>
<dbReference type="EMBL" id="KN831791">
    <property type="protein sequence ID" value="KIM38435.1"/>
    <property type="molecule type" value="Genomic_DNA"/>
</dbReference>
<evidence type="ECO:0000313" key="4">
    <source>
        <dbReference type="Proteomes" id="UP000053424"/>
    </source>
</evidence>
<feature type="domain" description="DNA replication regulator Sld3 C-terminal" evidence="2">
    <location>
        <begin position="18"/>
        <end position="324"/>
    </location>
</feature>
<dbReference type="Proteomes" id="UP000053424">
    <property type="component" value="Unassembled WGS sequence"/>
</dbReference>
<dbReference type="OrthoDB" id="3003917at2759"/>